<dbReference type="PANTHER" id="PTHR11616">
    <property type="entry name" value="SODIUM/CHLORIDE DEPENDENT TRANSPORTER"/>
    <property type="match status" value="1"/>
</dbReference>
<feature type="transmembrane region" description="Helical" evidence="11">
    <location>
        <begin position="197"/>
        <end position="215"/>
    </location>
</feature>
<evidence type="ECO:0000256" key="5">
    <source>
        <dbReference type="ARBA" id="ARBA00022989"/>
    </source>
</evidence>
<keyword evidence="5 11" id="KW-1133">Transmembrane helix</keyword>
<reference evidence="12" key="1">
    <citation type="submission" date="2022-03" db="EMBL/GenBank/DDBJ databases">
        <authorList>
            <person name="Martin C."/>
        </authorList>
    </citation>
    <scope>NUCLEOTIDE SEQUENCE</scope>
</reference>
<sequence>MADSTSVVKPSWNPIQLICVCVFCVGPAAVFRLPYIMYRSGGSAYLIPHYFFLFVIFLPVVVLQMRAGSITGKGIVAMPAKYMPIIKGISVALVLKTLLENIYIGSLFGQMIYYMGATGNQALLRQMSTCSNRWNTPNCFDPFDFSQQNSTTSTTANEYGSYNYEMYRPKIHPVKEYYSNAFLEISEGIEYAGPVRGLYLVGVLSFWILMFLSTFAGPNIYGWIMTGVAPLSIILALVVMVRGLTLPGSSEAVLYTTHPDYSVLRRPQLWLDALVTHLYALEVTSITLPTIGKHTGKGKIMSWLAPCILILVYSLLPILAMFTFWSYQGFVAHQLGISINDVLLSGTEFLTVNIVSAVSMMPMGTVWGPLIFLTFLIFTGQGMAMRVLAIVDNISIPNVDKKRFLPRMMITFLVCFISFILGIPYTLQSGQYWFFLMDNSLWLPGFFYMATITVVYCICYAKTGKSVVEKIFVLAIPGFMSLIVTIGLILMLASRGNDAIFMGDYVFPYWSKHLGRVIAAAPIIIGILGGAVHAVLTQDGNIVQKINKAFMGTSDRPENVYQQTDRDIPLNQGYPQQGYPQQVYSQQGYPQQVYSQQGYPQQSYPQQGYPQQGNPQQGYPKQDDTQQVDNPNLGNTDLPEKTKL</sequence>
<dbReference type="PROSITE" id="PS50267">
    <property type="entry name" value="NA_NEUROTRAN_SYMP_3"/>
    <property type="match status" value="1"/>
</dbReference>
<evidence type="ECO:0000256" key="10">
    <source>
        <dbReference type="SAM" id="MobiDB-lite"/>
    </source>
</evidence>
<feature type="region of interest" description="Disordered" evidence="10">
    <location>
        <begin position="594"/>
        <end position="644"/>
    </location>
</feature>
<dbReference type="Proteomes" id="UP000749559">
    <property type="component" value="Unassembled WGS sequence"/>
</dbReference>
<dbReference type="Pfam" id="PF00209">
    <property type="entry name" value="SNF"/>
    <property type="match status" value="1"/>
</dbReference>
<evidence type="ECO:0000313" key="13">
    <source>
        <dbReference type="Proteomes" id="UP000749559"/>
    </source>
</evidence>
<keyword evidence="8" id="KW-0915">Sodium</keyword>
<comment type="caution">
    <text evidence="12">The sequence shown here is derived from an EMBL/GenBank/DDBJ whole genome shotgun (WGS) entry which is preliminary data.</text>
</comment>
<dbReference type="OrthoDB" id="6581954at2759"/>
<feature type="compositionally biased region" description="Low complexity" evidence="10">
    <location>
        <begin position="594"/>
        <end position="620"/>
    </location>
</feature>
<keyword evidence="6 11" id="KW-0472">Membrane</keyword>
<name>A0A8S4PH70_OWEFU</name>
<accession>A0A8S4PH70</accession>
<dbReference type="EMBL" id="CAIIXF020000008">
    <property type="protein sequence ID" value="CAH1792508.1"/>
    <property type="molecule type" value="Genomic_DNA"/>
</dbReference>
<keyword evidence="8" id="KW-0479">Metal-binding</keyword>
<evidence type="ECO:0000256" key="8">
    <source>
        <dbReference type="PIRSR" id="PIRSR600175-1"/>
    </source>
</evidence>
<feature type="transmembrane region" description="Helical" evidence="11">
    <location>
        <begin position="439"/>
        <end position="459"/>
    </location>
</feature>
<evidence type="ECO:0000256" key="11">
    <source>
        <dbReference type="SAM" id="Phobius"/>
    </source>
</evidence>
<keyword evidence="13" id="KW-1185">Reference proteome</keyword>
<proteinExistence type="inferred from homology"/>
<feature type="transmembrane region" description="Helical" evidence="11">
    <location>
        <begin position="303"/>
        <end position="325"/>
    </location>
</feature>
<dbReference type="PRINTS" id="PR00176">
    <property type="entry name" value="NANEUSMPORT"/>
</dbReference>
<protein>
    <submittedName>
        <fullName evidence="12">Uncharacterized protein</fullName>
    </submittedName>
</protein>
<keyword evidence="7" id="KW-0325">Glycoprotein</keyword>
<evidence type="ECO:0000256" key="1">
    <source>
        <dbReference type="ARBA" id="ARBA00004141"/>
    </source>
</evidence>
<comment type="subcellular location">
    <subcellularLocation>
        <location evidence="1">Membrane</location>
        <topology evidence="1">Multi-pass membrane protein</topology>
    </subcellularLocation>
</comment>
<gene>
    <name evidence="12" type="ORF">OFUS_LOCUS17466</name>
</gene>
<feature type="disulfide bond" evidence="9">
    <location>
        <begin position="130"/>
        <end position="139"/>
    </location>
</feature>
<feature type="transmembrane region" description="Helical" evidence="11">
    <location>
        <begin position="513"/>
        <end position="536"/>
    </location>
</feature>
<feature type="compositionally biased region" description="Polar residues" evidence="10">
    <location>
        <begin position="625"/>
        <end position="635"/>
    </location>
</feature>
<feature type="binding site" evidence="8">
    <location>
        <position position="25"/>
    </location>
    <ligand>
        <name>Na(+)</name>
        <dbReference type="ChEBI" id="CHEBI:29101"/>
        <label>1</label>
    </ligand>
</feature>
<evidence type="ECO:0000256" key="2">
    <source>
        <dbReference type="ARBA" id="ARBA00006459"/>
    </source>
</evidence>
<evidence type="ECO:0000313" key="12">
    <source>
        <dbReference type="EMBL" id="CAH1792508.1"/>
    </source>
</evidence>
<feature type="transmembrane region" description="Helical" evidence="11">
    <location>
        <begin position="471"/>
        <end position="493"/>
    </location>
</feature>
<keyword evidence="4 11" id="KW-0812">Transmembrane</keyword>
<dbReference type="InterPro" id="IPR000175">
    <property type="entry name" value="Na/ntran_symport"/>
</dbReference>
<dbReference type="PANTHER" id="PTHR11616:SF321">
    <property type="entry name" value="SODIUM-DEPENDENT NUTRIENT AMINO ACID TRANSPORTER 1-RELATED"/>
    <property type="match status" value="1"/>
</dbReference>
<feature type="transmembrane region" description="Helical" evidence="11">
    <location>
        <begin position="366"/>
        <end position="388"/>
    </location>
</feature>
<dbReference type="InterPro" id="IPR037272">
    <property type="entry name" value="SNS_sf"/>
</dbReference>
<comment type="similarity">
    <text evidence="2">Belongs to the sodium:neurotransmitter symporter (SNF) (TC 2.A.22) family.</text>
</comment>
<evidence type="ECO:0000256" key="4">
    <source>
        <dbReference type="ARBA" id="ARBA00022692"/>
    </source>
</evidence>
<dbReference type="GO" id="GO:0046872">
    <property type="term" value="F:metal ion binding"/>
    <property type="evidence" value="ECO:0007669"/>
    <property type="project" value="UniProtKB-KW"/>
</dbReference>
<feature type="transmembrane region" description="Helical" evidence="11">
    <location>
        <begin position="15"/>
        <end position="33"/>
    </location>
</feature>
<evidence type="ECO:0000256" key="9">
    <source>
        <dbReference type="PIRSR" id="PIRSR600175-2"/>
    </source>
</evidence>
<organism evidence="12 13">
    <name type="scientific">Owenia fusiformis</name>
    <name type="common">Polychaete worm</name>
    <dbReference type="NCBI Taxonomy" id="6347"/>
    <lineage>
        <taxon>Eukaryota</taxon>
        <taxon>Metazoa</taxon>
        <taxon>Spiralia</taxon>
        <taxon>Lophotrochozoa</taxon>
        <taxon>Annelida</taxon>
        <taxon>Polychaeta</taxon>
        <taxon>Sedentaria</taxon>
        <taxon>Canalipalpata</taxon>
        <taxon>Sabellida</taxon>
        <taxon>Oweniida</taxon>
        <taxon>Oweniidae</taxon>
        <taxon>Owenia</taxon>
    </lineage>
</organism>
<evidence type="ECO:0000256" key="6">
    <source>
        <dbReference type="ARBA" id="ARBA00023136"/>
    </source>
</evidence>
<dbReference type="AlphaFoldDB" id="A0A8S4PH70"/>
<keyword evidence="9" id="KW-1015">Disulfide bond</keyword>
<feature type="transmembrane region" description="Helical" evidence="11">
    <location>
        <begin position="409"/>
        <end position="427"/>
    </location>
</feature>
<keyword evidence="3" id="KW-0813">Transport</keyword>
<feature type="transmembrane region" description="Helical" evidence="11">
    <location>
        <begin position="221"/>
        <end position="241"/>
    </location>
</feature>
<dbReference type="GO" id="GO:0005886">
    <property type="term" value="C:plasma membrane"/>
    <property type="evidence" value="ECO:0007669"/>
    <property type="project" value="TreeGrafter"/>
</dbReference>
<dbReference type="SUPFAM" id="SSF161070">
    <property type="entry name" value="SNF-like"/>
    <property type="match status" value="1"/>
</dbReference>
<evidence type="ECO:0000256" key="7">
    <source>
        <dbReference type="ARBA" id="ARBA00023180"/>
    </source>
</evidence>
<dbReference type="GO" id="GO:0005283">
    <property type="term" value="F:amino acid:sodium symporter activity"/>
    <property type="evidence" value="ECO:0007669"/>
    <property type="project" value="TreeGrafter"/>
</dbReference>
<feature type="transmembrane region" description="Helical" evidence="11">
    <location>
        <begin position="45"/>
        <end position="65"/>
    </location>
</feature>
<dbReference type="GO" id="GO:0089718">
    <property type="term" value="P:amino acid import across plasma membrane"/>
    <property type="evidence" value="ECO:0007669"/>
    <property type="project" value="TreeGrafter"/>
</dbReference>
<evidence type="ECO:0000256" key="3">
    <source>
        <dbReference type="ARBA" id="ARBA00022448"/>
    </source>
</evidence>